<keyword evidence="6 8" id="KW-0687">Ribonucleoprotein</keyword>
<feature type="binding site" evidence="8">
    <location>
        <position position="37"/>
    </location>
    <ligand>
        <name>Zn(2+)</name>
        <dbReference type="ChEBI" id="CHEBI:29105"/>
    </ligand>
</feature>
<organism evidence="9 10">
    <name type="scientific">Zooshikella ganghwensis</name>
    <dbReference type="NCBI Taxonomy" id="202772"/>
    <lineage>
        <taxon>Bacteria</taxon>
        <taxon>Pseudomonadati</taxon>
        <taxon>Pseudomonadota</taxon>
        <taxon>Gammaproteobacteria</taxon>
        <taxon>Oceanospirillales</taxon>
        <taxon>Zooshikellaceae</taxon>
        <taxon>Zooshikella</taxon>
    </lineage>
</organism>
<dbReference type="PROSITE" id="PS01143">
    <property type="entry name" value="RIBOSOMAL_L31"/>
    <property type="match status" value="1"/>
</dbReference>
<evidence type="ECO:0000313" key="9">
    <source>
        <dbReference type="EMBL" id="RDH46267.1"/>
    </source>
</evidence>
<evidence type="ECO:0000256" key="4">
    <source>
        <dbReference type="ARBA" id="ARBA00022884"/>
    </source>
</evidence>
<keyword evidence="5 8" id="KW-0689">Ribosomal protein</keyword>
<dbReference type="EMBL" id="NDXW01000001">
    <property type="protein sequence ID" value="RDH46267.1"/>
    <property type="molecule type" value="Genomic_DNA"/>
</dbReference>
<dbReference type="Gene3D" id="4.10.830.30">
    <property type="entry name" value="Ribosomal protein L31"/>
    <property type="match status" value="1"/>
</dbReference>
<keyword evidence="8" id="KW-0862">Zinc</keyword>
<dbReference type="PRINTS" id="PR01249">
    <property type="entry name" value="RIBOSOMALL31"/>
</dbReference>
<evidence type="ECO:0000256" key="5">
    <source>
        <dbReference type="ARBA" id="ARBA00022980"/>
    </source>
</evidence>
<dbReference type="InterPro" id="IPR027491">
    <property type="entry name" value="Ribosomal_bL31_A"/>
</dbReference>
<dbReference type="InterPro" id="IPR042105">
    <property type="entry name" value="Ribosomal_bL31_sf"/>
</dbReference>
<gene>
    <name evidence="8" type="primary">rpmE</name>
    <name evidence="9" type="ORF">B9G39_24025</name>
</gene>
<protein>
    <recommendedName>
        <fullName evidence="7 8">Large ribosomal subunit protein bL31</fullName>
    </recommendedName>
</protein>
<name>A0A4P9VU71_9GAMM</name>
<dbReference type="InterPro" id="IPR034704">
    <property type="entry name" value="Ribosomal_bL28/bL31-like_sf"/>
</dbReference>
<feature type="binding site" evidence="8">
    <location>
        <position position="18"/>
    </location>
    <ligand>
        <name>Zn(2+)</name>
        <dbReference type="ChEBI" id="CHEBI:29105"/>
    </ligand>
</feature>
<keyword evidence="8" id="KW-0479">Metal-binding</keyword>
<comment type="similarity">
    <text evidence="1 8">Belongs to the bacterial ribosomal protein bL31 family. Type A subfamily.</text>
</comment>
<dbReference type="PANTHER" id="PTHR33280">
    <property type="entry name" value="50S RIBOSOMAL PROTEIN L31, CHLOROPLASTIC"/>
    <property type="match status" value="1"/>
</dbReference>
<dbReference type="Pfam" id="PF01197">
    <property type="entry name" value="Ribosomal_L31"/>
    <property type="match status" value="1"/>
</dbReference>
<dbReference type="HAMAP" id="MF_00501">
    <property type="entry name" value="Ribosomal_bL31_1"/>
    <property type="match status" value="1"/>
</dbReference>
<evidence type="ECO:0000313" key="10">
    <source>
        <dbReference type="Proteomes" id="UP000257039"/>
    </source>
</evidence>
<comment type="function">
    <text evidence="8">Binds the 23S rRNA.</text>
</comment>
<feature type="binding site" evidence="8">
    <location>
        <position position="16"/>
    </location>
    <ligand>
        <name>Zn(2+)</name>
        <dbReference type="ChEBI" id="CHEBI:29105"/>
    </ligand>
</feature>
<dbReference type="AlphaFoldDB" id="A0A4P9VU71"/>
<sequence>MKAEIHPTYEAVDITCSCGNVIKTKSTVCKDFSIEVCSACHPFYTGKQKILDTGGRVERFKKRFGMRTTRKA</sequence>
<evidence type="ECO:0000256" key="7">
    <source>
        <dbReference type="ARBA" id="ARBA00035687"/>
    </source>
</evidence>
<dbReference type="NCBIfam" id="NF001809">
    <property type="entry name" value="PRK00528.1"/>
    <property type="match status" value="1"/>
</dbReference>
<evidence type="ECO:0000256" key="8">
    <source>
        <dbReference type="HAMAP-Rule" id="MF_00501"/>
    </source>
</evidence>
<proteinExistence type="inferred from homology"/>
<dbReference type="GO" id="GO:1990904">
    <property type="term" value="C:ribonucleoprotein complex"/>
    <property type="evidence" value="ECO:0007669"/>
    <property type="project" value="UniProtKB-KW"/>
</dbReference>
<dbReference type="NCBIfam" id="TIGR00105">
    <property type="entry name" value="L31"/>
    <property type="match status" value="1"/>
</dbReference>
<reference evidence="9 10" key="1">
    <citation type="submission" date="2017-04" db="EMBL/GenBank/DDBJ databases">
        <title>Draft genome sequence of Zooshikella ganghwensis VG4 isolated from Red Sea sediments.</title>
        <authorList>
            <person name="Rehman Z."/>
            <person name="Alam I."/>
            <person name="Kamau A."/>
            <person name="Bajic V."/>
            <person name="Leiknes T."/>
        </authorList>
    </citation>
    <scope>NUCLEOTIDE SEQUENCE [LARGE SCALE GENOMIC DNA]</scope>
    <source>
        <strain evidence="9 10">VG4</strain>
    </source>
</reference>
<dbReference type="SUPFAM" id="SSF143800">
    <property type="entry name" value="L28p-like"/>
    <property type="match status" value="1"/>
</dbReference>
<dbReference type="GO" id="GO:0006412">
    <property type="term" value="P:translation"/>
    <property type="evidence" value="ECO:0007669"/>
    <property type="project" value="UniProtKB-UniRule"/>
</dbReference>
<dbReference type="NCBIfam" id="NF000612">
    <property type="entry name" value="PRK00019.1"/>
    <property type="match status" value="1"/>
</dbReference>
<keyword evidence="4 8" id="KW-0694">RNA-binding</keyword>
<keyword evidence="10" id="KW-1185">Reference proteome</keyword>
<comment type="cofactor">
    <cofactor evidence="8">
        <name>Zn(2+)</name>
        <dbReference type="ChEBI" id="CHEBI:29105"/>
    </cofactor>
    <text evidence="8">Binds 1 zinc ion per subunit.</text>
</comment>
<feature type="binding site" evidence="8">
    <location>
        <position position="40"/>
    </location>
    <ligand>
        <name>Zn(2+)</name>
        <dbReference type="ChEBI" id="CHEBI:29105"/>
    </ligand>
</feature>
<evidence type="ECO:0000256" key="6">
    <source>
        <dbReference type="ARBA" id="ARBA00023274"/>
    </source>
</evidence>
<dbReference type="InterPro" id="IPR002150">
    <property type="entry name" value="Ribosomal_bL31"/>
</dbReference>
<dbReference type="GO" id="GO:0005840">
    <property type="term" value="C:ribosome"/>
    <property type="evidence" value="ECO:0007669"/>
    <property type="project" value="UniProtKB-KW"/>
</dbReference>
<dbReference type="RefSeq" id="WP_027707051.1">
    <property type="nucleotide sequence ID" value="NZ_JAEVHG010000022.1"/>
</dbReference>
<dbReference type="GO" id="GO:0003735">
    <property type="term" value="F:structural constituent of ribosome"/>
    <property type="evidence" value="ECO:0007669"/>
    <property type="project" value="InterPro"/>
</dbReference>
<evidence type="ECO:0000256" key="2">
    <source>
        <dbReference type="ARBA" id="ARBA00011838"/>
    </source>
</evidence>
<evidence type="ECO:0000256" key="1">
    <source>
        <dbReference type="ARBA" id="ARBA00009296"/>
    </source>
</evidence>
<dbReference type="PANTHER" id="PTHR33280:SF6">
    <property type="entry name" value="LARGE RIBOSOMAL SUBUNIT PROTEIN BL31A"/>
    <property type="match status" value="1"/>
</dbReference>
<dbReference type="GO" id="GO:0019843">
    <property type="term" value="F:rRNA binding"/>
    <property type="evidence" value="ECO:0007669"/>
    <property type="project" value="UniProtKB-KW"/>
</dbReference>
<dbReference type="GO" id="GO:0046872">
    <property type="term" value="F:metal ion binding"/>
    <property type="evidence" value="ECO:0007669"/>
    <property type="project" value="UniProtKB-KW"/>
</dbReference>
<keyword evidence="3 8" id="KW-0699">rRNA-binding</keyword>
<evidence type="ECO:0000256" key="3">
    <source>
        <dbReference type="ARBA" id="ARBA00022730"/>
    </source>
</evidence>
<accession>A0A4P9VU71</accession>
<comment type="caution">
    <text evidence="9">The sequence shown here is derived from an EMBL/GenBank/DDBJ whole genome shotgun (WGS) entry which is preliminary data.</text>
</comment>
<comment type="subunit">
    <text evidence="2 8">Part of the 50S ribosomal subunit.</text>
</comment>
<dbReference type="Proteomes" id="UP000257039">
    <property type="component" value="Unassembled WGS sequence"/>
</dbReference>